<dbReference type="GO" id="GO:0000976">
    <property type="term" value="F:transcription cis-regulatory region binding"/>
    <property type="evidence" value="ECO:0007669"/>
    <property type="project" value="TreeGrafter"/>
</dbReference>
<evidence type="ECO:0000313" key="7">
    <source>
        <dbReference type="Proteomes" id="UP000471120"/>
    </source>
</evidence>
<sequence>MARTPDPENTARRRAAILAAAAARFAADGYDGTTVAAIARDAGMSSGNVFHYFPDKAAVFRGLVGDALPERRELVADFVAREDALPAVLEFVDLHVAEALDPLAPGLALEMFRRVGHDEELTRLCLEDAALTIDTLATLLARGQRDGSVDPDLDPAETARWIAAIVDAAFLNTDADAPHDVRPIARTTVTRLLEPRTPQESHDHAA</sequence>
<dbReference type="Proteomes" id="UP000471120">
    <property type="component" value="Unassembled WGS sequence"/>
</dbReference>
<evidence type="ECO:0000313" key="6">
    <source>
        <dbReference type="EMBL" id="TXG90488.1"/>
    </source>
</evidence>
<reference evidence="6 7" key="1">
    <citation type="submission" date="2018-07" db="EMBL/GenBank/DDBJ databases">
        <title>Genome sequence of Rhodococcus rhodnii ATCC 35071 from Rhodnius prolixus.</title>
        <authorList>
            <person name="Patel V."/>
            <person name="Vogel K.J."/>
        </authorList>
    </citation>
    <scope>NUCLEOTIDE SEQUENCE [LARGE SCALE GENOMIC DNA]</scope>
    <source>
        <strain evidence="6 7">ATCC 35071</strain>
    </source>
</reference>
<protein>
    <submittedName>
        <fullName evidence="6">TetR/AcrR family transcriptional regulator</fullName>
    </submittedName>
</protein>
<dbReference type="PANTHER" id="PTHR30055:SF234">
    <property type="entry name" value="HTH-TYPE TRANSCRIPTIONAL REGULATOR BETI"/>
    <property type="match status" value="1"/>
</dbReference>
<keyword evidence="3" id="KW-0804">Transcription</keyword>
<dbReference type="Gene3D" id="1.10.357.10">
    <property type="entry name" value="Tetracycline Repressor, domain 2"/>
    <property type="match status" value="1"/>
</dbReference>
<feature type="domain" description="HTH tetR-type" evidence="5">
    <location>
        <begin position="11"/>
        <end position="71"/>
    </location>
</feature>
<dbReference type="InterPro" id="IPR009057">
    <property type="entry name" value="Homeodomain-like_sf"/>
</dbReference>
<keyword evidence="1" id="KW-0805">Transcription regulation</keyword>
<evidence type="ECO:0000256" key="4">
    <source>
        <dbReference type="PROSITE-ProRule" id="PRU00335"/>
    </source>
</evidence>
<dbReference type="AlphaFoldDB" id="A0A6P2CHP7"/>
<accession>A0A6P2CHP7</accession>
<dbReference type="Pfam" id="PF00440">
    <property type="entry name" value="TetR_N"/>
    <property type="match status" value="1"/>
</dbReference>
<organism evidence="6 7">
    <name type="scientific">Rhodococcus rhodnii</name>
    <dbReference type="NCBI Taxonomy" id="38312"/>
    <lineage>
        <taxon>Bacteria</taxon>
        <taxon>Bacillati</taxon>
        <taxon>Actinomycetota</taxon>
        <taxon>Actinomycetes</taxon>
        <taxon>Mycobacteriales</taxon>
        <taxon>Nocardiaceae</taxon>
        <taxon>Rhodococcus</taxon>
    </lineage>
</organism>
<dbReference type="SUPFAM" id="SSF46689">
    <property type="entry name" value="Homeodomain-like"/>
    <property type="match status" value="1"/>
</dbReference>
<gene>
    <name evidence="6" type="ORF">DW322_09965</name>
</gene>
<comment type="caution">
    <text evidence="6">The sequence shown here is derived from an EMBL/GenBank/DDBJ whole genome shotgun (WGS) entry which is preliminary data.</text>
</comment>
<evidence type="ECO:0000256" key="1">
    <source>
        <dbReference type="ARBA" id="ARBA00023015"/>
    </source>
</evidence>
<dbReference type="PANTHER" id="PTHR30055">
    <property type="entry name" value="HTH-TYPE TRANSCRIPTIONAL REGULATOR RUTR"/>
    <property type="match status" value="1"/>
</dbReference>
<dbReference type="PROSITE" id="PS50977">
    <property type="entry name" value="HTH_TETR_2"/>
    <property type="match status" value="1"/>
</dbReference>
<evidence type="ECO:0000256" key="3">
    <source>
        <dbReference type="ARBA" id="ARBA00023163"/>
    </source>
</evidence>
<feature type="DNA-binding region" description="H-T-H motif" evidence="4">
    <location>
        <begin position="34"/>
        <end position="53"/>
    </location>
</feature>
<dbReference type="EMBL" id="QRCM01000001">
    <property type="protein sequence ID" value="TXG90488.1"/>
    <property type="molecule type" value="Genomic_DNA"/>
</dbReference>
<evidence type="ECO:0000259" key="5">
    <source>
        <dbReference type="PROSITE" id="PS50977"/>
    </source>
</evidence>
<proteinExistence type="predicted"/>
<dbReference type="SUPFAM" id="SSF48498">
    <property type="entry name" value="Tetracyclin repressor-like, C-terminal domain"/>
    <property type="match status" value="1"/>
</dbReference>
<dbReference type="RefSeq" id="WP_010839330.1">
    <property type="nucleotide sequence ID" value="NZ_QRCM01000001.1"/>
</dbReference>
<dbReference type="InterPro" id="IPR001647">
    <property type="entry name" value="HTH_TetR"/>
</dbReference>
<dbReference type="InterPro" id="IPR036271">
    <property type="entry name" value="Tet_transcr_reg_TetR-rel_C_sf"/>
</dbReference>
<keyword evidence="2 4" id="KW-0238">DNA-binding</keyword>
<name>A0A6P2CHP7_9NOCA</name>
<dbReference type="PRINTS" id="PR00455">
    <property type="entry name" value="HTHTETR"/>
</dbReference>
<dbReference type="InterPro" id="IPR050109">
    <property type="entry name" value="HTH-type_TetR-like_transc_reg"/>
</dbReference>
<evidence type="ECO:0000256" key="2">
    <source>
        <dbReference type="ARBA" id="ARBA00023125"/>
    </source>
</evidence>
<dbReference type="GO" id="GO:0003700">
    <property type="term" value="F:DNA-binding transcription factor activity"/>
    <property type="evidence" value="ECO:0007669"/>
    <property type="project" value="TreeGrafter"/>
</dbReference>